<dbReference type="NCBIfam" id="TIGR00275">
    <property type="entry name" value="aminoacetone oxidase family FAD-binding enzyme"/>
    <property type="match status" value="1"/>
</dbReference>
<dbReference type="SUPFAM" id="SSF51905">
    <property type="entry name" value="FAD/NAD(P)-binding domain"/>
    <property type="match status" value="1"/>
</dbReference>
<organism evidence="6">
    <name type="scientific">hydrothermal vent metagenome</name>
    <dbReference type="NCBI Taxonomy" id="652676"/>
    <lineage>
        <taxon>unclassified sequences</taxon>
        <taxon>metagenomes</taxon>
        <taxon>ecological metagenomes</taxon>
    </lineage>
</organism>
<comment type="cofactor">
    <cofactor evidence="1">
        <name>FAD</name>
        <dbReference type="ChEBI" id="CHEBI:57692"/>
    </cofactor>
</comment>
<dbReference type="InterPro" id="IPR057661">
    <property type="entry name" value="RsdA/BaiN/AoA(So)_Rossmann"/>
</dbReference>
<accession>A0A1W1BIZ7</accession>
<dbReference type="EMBL" id="FPHC01000029">
    <property type="protein sequence ID" value="SFV53479.1"/>
    <property type="molecule type" value="Genomic_DNA"/>
</dbReference>
<keyword evidence="3" id="KW-0274">FAD</keyword>
<evidence type="ECO:0000256" key="1">
    <source>
        <dbReference type="ARBA" id="ARBA00001974"/>
    </source>
</evidence>
<evidence type="ECO:0000256" key="3">
    <source>
        <dbReference type="ARBA" id="ARBA00022827"/>
    </source>
</evidence>
<reference evidence="6" key="1">
    <citation type="submission" date="2016-10" db="EMBL/GenBank/DDBJ databases">
        <authorList>
            <person name="de Groot N.N."/>
        </authorList>
    </citation>
    <scope>NUCLEOTIDE SEQUENCE</scope>
</reference>
<dbReference type="PANTHER" id="PTHR42887">
    <property type="entry name" value="OS12G0638800 PROTEIN"/>
    <property type="match status" value="1"/>
</dbReference>
<proteinExistence type="predicted"/>
<dbReference type="InterPro" id="IPR036188">
    <property type="entry name" value="FAD/NAD-bd_sf"/>
</dbReference>
<gene>
    <name evidence="6" type="ORF">MNB_SV-6-854</name>
</gene>
<dbReference type="AlphaFoldDB" id="A0A1W1BIZ7"/>
<sequence>MTIVGGGASGLISAILLARDGYSITLLERQKKVARKILASGNGRCNIGNVSPTIDHYHSSNPPFIKALLDGYSASDIISLFSSLGIHIIEGADGKLFPMSLQASSVVEIVMHEIEALDIEIIYGCEVLALSQRDGLFVLETTQGEMLSSHLLIASGSEASPQLGGNRSGIAIASALGHNEVPSMPSLVQLTTDEKWVSRASGVKIESLVKLYADGDYITQREGDILFTDYGVSGLAILDISRSVSEQLASYSYCELSIDIVPHITKEQLRQIFLSYVDSKSRKPIEIWLMGFVNKKLISTIIEQSKSRVSTLSELNTKEINRLVYTIKNLKLSISGTRGFKGAEVATGGVDTRDIDPQTMESKIVKNLYFAGEVVDVDGDRGGFNFHFAWVSAMRVADGYRSSLSTQ</sequence>
<protein>
    <submittedName>
        <fullName evidence="6">NAD(FAD)-utilizing dehydrogenases</fullName>
    </submittedName>
</protein>
<dbReference type="Pfam" id="PF22780">
    <property type="entry name" value="HI0933_like_1st"/>
    <property type="match status" value="1"/>
</dbReference>
<evidence type="ECO:0000259" key="4">
    <source>
        <dbReference type="Pfam" id="PF03486"/>
    </source>
</evidence>
<dbReference type="Pfam" id="PF03486">
    <property type="entry name" value="HI0933_like"/>
    <property type="match status" value="1"/>
</dbReference>
<keyword evidence="2" id="KW-0285">Flavoprotein</keyword>
<name>A0A1W1BIZ7_9ZZZZ</name>
<dbReference type="InterPro" id="IPR055178">
    <property type="entry name" value="RsdA/BaiN/AoA(So)-like_dom"/>
</dbReference>
<dbReference type="PANTHER" id="PTHR42887:SF2">
    <property type="entry name" value="OS12G0638800 PROTEIN"/>
    <property type="match status" value="1"/>
</dbReference>
<dbReference type="Gene3D" id="1.10.8.260">
    <property type="entry name" value="HI0933 insert domain-like"/>
    <property type="match status" value="1"/>
</dbReference>
<dbReference type="Gene3D" id="2.40.30.10">
    <property type="entry name" value="Translation factors"/>
    <property type="match status" value="1"/>
</dbReference>
<dbReference type="SUPFAM" id="SSF160996">
    <property type="entry name" value="HI0933 insert domain-like"/>
    <property type="match status" value="1"/>
</dbReference>
<evidence type="ECO:0000259" key="5">
    <source>
        <dbReference type="Pfam" id="PF22780"/>
    </source>
</evidence>
<dbReference type="Gene3D" id="3.50.50.60">
    <property type="entry name" value="FAD/NAD(P)-binding domain"/>
    <property type="match status" value="1"/>
</dbReference>
<evidence type="ECO:0000256" key="2">
    <source>
        <dbReference type="ARBA" id="ARBA00022630"/>
    </source>
</evidence>
<evidence type="ECO:0000313" key="6">
    <source>
        <dbReference type="EMBL" id="SFV53479.1"/>
    </source>
</evidence>
<feature type="domain" description="RsdA/BaiN/AoA(So)-like insert" evidence="5">
    <location>
        <begin position="185"/>
        <end position="345"/>
    </location>
</feature>
<dbReference type="InterPro" id="IPR004792">
    <property type="entry name" value="BaiN-like"/>
</dbReference>
<dbReference type="InterPro" id="IPR023166">
    <property type="entry name" value="BaiN-like_dom_sf"/>
</dbReference>
<feature type="domain" description="RsdA/BaiN/AoA(So)-like Rossmann fold-like" evidence="4">
    <location>
        <begin position="2"/>
        <end position="397"/>
    </location>
</feature>